<sequence length="117" mass="14310">MELAFFLMDPYHRLLRNNQWTVRETIYAEYLNNHTDLSWTQYYRGLSPSIHLVAMELDHRIRGKDYTELSHLRELEYAQVYQDMELRTIEEIRNKRKEWLNTCCLPALVHRLLLEEP</sequence>
<dbReference type="AlphaFoldDB" id="A0A6C0HQ78"/>
<organism evidence="1">
    <name type="scientific">viral metagenome</name>
    <dbReference type="NCBI Taxonomy" id="1070528"/>
    <lineage>
        <taxon>unclassified sequences</taxon>
        <taxon>metagenomes</taxon>
        <taxon>organismal metagenomes</taxon>
    </lineage>
</organism>
<evidence type="ECO:0000313" key="1">
    <source>
        <dbReference type="EMBL" id="QHT82053.1"/>
    </source>
</evidence>
<proteinExistence type="predicted"/>
<reference evidence="1" key="1">
    <citation type="journal article" date="2020" name="Nature">
        <title>Giant virus diversity and host interactions through global metagenomics.</title>
        <authorList>
            <person name="Schulz F."/>
            <person name="Roux S."/>
            <person name="Paez-Espino D."/>
            <person name="Jungbluth S."/>
            <person name="Walsh D.A."/>
            <person name="Denef V.J."/>
            <person name="McMahon K.D."/>
            <person name="Konstantinidis K.T."/>
            <person name="Eloe-Fadrosh E.A."/>
            <person name="Kyrpides N.C."/>
            <person name="Woyke T."/>
        </authorList>
    </citation>
    <scope>NUCLEOTIDE SEQUENCE</scope>
    <source>
        <strain evidence="1">GVMAG-M-3300023184-160</strain>
    </source>
</reference>
<accession>A0A6C0HQ78</accession>
<dbReference type="EMBL" id="MN739994">
    <property type="protein sequence ID" value="QHT82053.1"/>
    <property type="molecule type" value="Genomic_DNA"/>
</dbReference>
<protein>
    <submittedName>
        <fullName evidence="1">Uncharacterized protein</fullName>
    </submittedName>
</protein>
<name>A0A6C0HQ78_9ZZZZ</name>